<protein>
    <submittedName>
        <fullName evidence="2">Uncharacterized protein</fullName>
    </submittedName>
</protein>
<comment type="caution">
    <text evidence="2">The sequence shown here is derived from an EMBL/GenBank/DDBJ whole genome shotgun (WGS) entry which is preliminary data.</text>
</comment>
<organism evidence="2 3">
    <name type="scientific">Leptospira yanagawae serovar Saopaulo str. Sao Paulo = ATCC 700523</name>
    <dbReference type="NCBI Taxonomy" id="1249483"/>
    <lineage>
        <taxon>Bacteria</taxon>
        <taxon>Pseudomonadati</taxon>
        <taxon>Spirochaetota</taxon>
        <taxon>Spirochaetia</taxon>
        <taxon>Leptospirales</taxon>
        <taxon>Leptospiraceae</taxon>
        <taxon>Leptospira</taxon>
    </lineage>
</organism>
<evidence type="ECO:0000256" key="1">
    <source>
        <dbReference type="SAM" id="Phobius"/>
    </source>
</evidence>
<proteinExistence type="predicted"/>
<sequence length="63" mass="7313">MLKNWANNTQSKPPSIPSILENPFDSVNGIRIFFEQIWEKSKFIVIYVFFVAIILVPETVEGR</sequence>
<dbReference type="EMBL" id="AOGX02000008">
    <property type="protein sequence ID" value="EOQ90601.1"/>
    <property type="molecule type" value="Genomic_DNA"/>
</dbReference>
<keyword evidence="1" id="KW-0812">Transmembrane</keyword>
<evidence type="ECO:0000313" key="2">
    <source>
        <dbReference type="EMBL" id="EOQ90601.1"/>
    </source>
</evidence>
<keyword evidence="1" id="KW-0472">Membrane</keyword>
<feature type="transmembrane region" description="Helical" evidence="1">
    <location>
        <begin position="43"/>
        <end position="60"/>
    </location>
</feature>
<keyword evidence="1" id="KW-1133">Transmembrane helix</keyword>
<name>A0A5E8HGI3_9LEPT</name>
<accession>A0A5E8HGI3</accession>
<reference evidence="2 3" key="1">
    <citation type="submission" date="2013-04" db="EMBL/GenBank/DDBJ databases">
        <authorList>
            <person name="Harkins D.M."/>
            <person name="Durkin A.S."/>
            <person name="Brinkac L.M."/>
            <person name="Haft D.H."/>
            <person name="Selengut J.D."/>
            <person name="Sanka R."/>
            <person name="DePew J."/>
            <person name="Purushe J."/>
            <person name="Hartskeerl R.A."/>
            <person name="Ahmed A."/>
            <person name="van der Linden H."/>
            <person name="Goris M.G.A."/>
            <person name="Vinetz J.M."/>
            <person name="Sutton G.G."/>
            <person name="Nierman W.C."/>
            <person name="Fouts D.E."/>
        </authorList>
    </citation>
    <scope>NUCLEOTIDE SEQUENCE [LARGE SCALE GENOMIC DNA]</scope>
    <source>
        <strain evidence="2 3">Sao Paulo</strain>
    </source>
</reference>
<dbReference type="Proteomes" id="UP000013996">
    <property type="component" value="Unassembled WGS sequence"/>
</dbReference>
<dbReference type="AlphaFoldDB" id="A0A5E8HGI3"/>
<evidence type="ECO:0000313" key="3">
    <source>
        <dbReference type="Proteomes" id="UP000013996"/>
    </source>
</evidence>
<dbReference type="STRING" id="1249483.LEP1GSC202_3698"/>
<gene>
    <name evidence="2" type="ORF">LEP1GSC202_3698</name>
</gene>